<evidence type="ECO:0000313" key="1">
    <source>
        <dbReference type="EMBL" id="LAC27052.1"/>
    </source>
</evidence>
<dbReference type="GO" id="GO:0034066">
    <property type="term" value="C:Ric1-Rgp1 guanyl-nucleotide exchange factor complex"/>
    <property type="evidence" value="ECO:0007669"/>
    <property type="project" value="InterPro"/>
</dbReference>
<dbReference type="InterPro" id="IPR036322">
    <property type="entry name" value="WD40_repeat_dom_sf"/>
</dbReference>
<name>A0A6A7GA69_9CRUS</name>
<protein>
    <submittedName>
        <fullName evidence="1">Guanine nucleotide exchange factor subunit Rich-like</fullName>
    </submittedName>
</protein>
<accession>A0A6A7GA69</accession>
<sequence length="358" mass="39820">MYYPIGLPKKLKIPVNDGMILSIVCNRDRNLFCILTERAIWIWYNRPCIPLCGIRRSAECLEDYGNNVMMEWRPDSSLLVVATSNSKLLFYSITVDDKLREVYIQNDSPTPGLRRDSAELYTKEKIPPLLMKKVKCVDVRGGISCLVCLRDELMVGCGGGHIQRVRWDGSLHYDYCIDLARVPFCDDQLVMQALPLTTPGVYIVCLEYSPLVGGFATVLSDGRAAFLTASTLQFDPNAVQGIWARDLDDATCAAINHKYRLLAYGREVGEGVVYQVDEATGGLEVTHKLALSSRDYAGEPGPVGFLKWSPDGTVLAMCWTKGGFSLWSVFGSLLTSSLKWDYSEDPRSHPVTISCMGS</sequence>
<dbReference type="InterPro" id="IPR040096">
    <property type="entry name" value="Ric1"/>
</dbReference>
<dbReference type="AlphaFoldDB" id="A0A6A7GA69"/>
<dbReference type="PANTHER" id="PTHR22746:SF10">
    <property type="entry name" value="GUANINE NUCLEOTIDE EXCHANGE FACTOR SUBUNIT RIC1"/>
    <property type="match status" value="1"/>
</dbReference>
<dbReference type="GO" id="GO:0042147">
    <property type="term" value="P:retrograde transport, endosome to Golgi"/>
    <property type="evidence" value="ECO:0007669"/>
    <property type="project" value="TreeGrafter"/>
</dbReference>
<dbReference type="SUPFAM" id="SSF50978">
    <property type="entry name" value="WD40 repeat-like"/>
    <property type="match status" value="1"/>
</dbReference>
<dbReference type="Gene3D" id="2.130.10.10">
    <property type="entry name" value="YVTN repeat-like/Quinoprotein amine dehydrogenase"/>
    <property type="match status" value="1"/>
</dbReference>
<dbReference type="InterPro" id="IPR015943">
    <property type="entry name" value="WD40/YVTN_repeat-like_dom_sf"/>
</dbReference>
<reference evidence="1" key="1">
    <citation type="submission" date="2017-11" db="EMBL/GenBank/DDBJ databases">
        <title>The sensing device of the deep-sea amphipod.</title>
        <authorList>
            <person name="Kobayashi H."/>
            <person name="Nagahama T."/>
            <person name="Arai W."/>
            <person name="Sasagawa Y."/>
            <person name="Umeda M."/>
            <person name="Hayashi T."/>
            <person name="Nikaido I."/>
            <person name="Watanabe H."/>
            <person name="Oguri K."/>
            <person name="Kitazato H."/>
            <person name="Fujioka K."/>
            <person name="Kido Y."/>
            <person name="Takami H."/>
        </authorList>
    </citation>
    <scope>NUCLEOTIDE SEQUENCE</scope>
    <source>
        <tissue evidence="1">Whole body</tissue>
    </source>
</reference>
<dbReference type="GO" id="GO:0006886">
    <property type="term" value="P:intracellular protein transport"/>
    <property type="evidence" value="ECO:0007669"/>
    <property type="project" value="InterPro"/>
</dbReference>
<dbReference type="EMBL" id="IACT01007940">
    <property type="protein sequence ID" value="LAC27052.1"/>
    <property type="molecule type" value="mRNA"/>
</dbReference>
<dbReference type="PANTHER" id="PTHR22746">
    <property type="entry name" value="RAB6A-GEF COMPLEX PARTNER PROTEIN 1"/>
    <property type="match status" value="1"/>
</dbReference>
<proteinExistence type="evidence at transcript level"/>
<organism evidence="1">
    <name type="scientific">Hirondellea gigas</name>
    <dbReference type="NCBI Taxonomy" id="1518452"/>
    <lineage>
        <taxon>Eukaryota</taxon>
        <taxon>Metazoa</taxon>
        <taxon>Ecdysozoa</taxon>
        <taxon>Arthropoda</taxon>
        <taxon>Crustacea</taxon>
        <taxon>Multicrustacea</taxon>
        <taxon>Malacostraca</taxon>
        <taxon>Eumalacostraca</taxon>
        <taxon>Peracarida</taxon>
        <taxon>Amphipoda</taxon>
        <taxon>Amphilochidea</taxon>
        <taxon>Lysianassida</taxon>
        <taxon>Lysianassidira</taxon>
        <taxon>Lysianassoidea</taxon>
        <taxon>Lysianassidae</taxon>
        <taxon>Hirondellea</taxon>
    </lineage>
</organism>
<dbReference type="GO" id="GO:0000139">
    <property type="term" value="C:Golgi membrane"/>
    <property type="evidence" value="ECO:0007669"/>
    <property type="project" value="TreeGrafter"/>
</dbReference>
<dbReference type="GO" id="GO:0005829">
    <property type="term" value="C:cytosol"/>
    <property type="evidence" value="ECO:0007669"/>
    <property type="project" value="TreeGrafter"/>
</dbReference>